<feature type="transmembrane region" description="Helical" evidence="2">
    <location>
        <begin position="12"/>
        <end position="32"/>
    </location>
</feature>
<keyword evidence="2" id="KW-1133">Transmembrane helix</keyword>
<proteinExistence type="predicted"/>
<organism evidence="3 4">
    <name type="scientific">Candidatus Berkelbacteria bacterium CG10_big_fil_rev_8_21_14_0_10_43_13</name>
    <dbReference type="NCBI Taxonomy" id="1974514"/>
    <lineage>
        <taxon>Bacteria</taxon>
        <taxon>Candidatus Berkelbacteria</taxon>
    </lineage>
</organism>
<feature type="compositionally biased region" description="Low complexity" evidence="1">
    <location>
        <begin position="159"/>
        <end position="195"/>
    </location>
</feature>
<dbReference type="PROSITE" id="PS51257">
    <property type="entry name" value="PROKAR_LIPOPROTEIN"/>
    <property type="match status" value="1"/>
</dbReference>
<dbReference type="SUPFAM" id="SSF48452">
    <property type="entry name" value="TPR-like"/>
    <property type="match status" value="1"/>
</dbReference>
<dbReference type="AlphaFoldDB" id="A0A2H0W6Z1"/>
<comment type="caution">
    <text evidence="3">The sequence shown here is derived from an EMBL/GenBank/DDBJ whole genome shotgun (WGS) entry which is preliminary data.</text>
</comment>
<dbReference type="Gene3D" id="1.25.40.10">
    <property type="entry name" value="Tetratricopeptide repeat domain"/>
    <property type="match status" value="1"/>
</dbReference>
<keyword evidence="2" id="KW-0812">Transmembrane</keyword>
<feature type="region of interest" description="Disordered" evidence="1">
    <location>
        <begin position="159"/>
        <end position="200"/>
    </location>
</feature>
<evidence type="ECO:0000313" key="3">
    <source>
        <dbReference type="EMBL" id="PIS07849.1"/>
    </source>
</evidence>
<dbReference type="Proteomes" id="UP000231382">
    <property type="component" value="Unassembled WGS sequence"/>
</dbReference>
<evidence type="ECO:0000256" key="1">
    <source>
        <dbReference type="SAM" id="MobiDB-lite"/>
    </source>
</evidence>
<evidence type="ECO:0000256" key="2">
    <source>
        <dbReference type="SAM" id="Phobius"/>
    </source>
</evidence>
<gene>
    <name evidence="3" type="ORF">COT78_01260</name>
</gene>
<keyword evidence="2" id="KW-0472">Membrane</keyword>
<dbReference type="EMBL" id="PEZW01000009">
    <property type="protein sequence ID" value="PIS07849.1"/>
    <property type="molecule type" value="Genomic_DNA"/>
</dbReference>
<sequence>MSFTFFKFKKVLIIIVIAILVVISCSFVGASYHQSNSLIKEAESLVKGGDYSAAVIRYDQALKKWKWNDKKIIPKKKIALKFEDQAKIIVEGEASFGAGDWQGCLDSLGKIEKNFPRYSQAQNRYSDCQKKIDEQKEAEAAAAAAAAKAEEEKIAAAQAASSKSKKTTSSSSQSSTQASTASTDTISSASSSSSDCQSNTSPVFTSHLTDISKINEVIIPPRYVSGQFKPHSYVDTQHQNVPIYAPVAMKLYGGVFLSHGSDPSDYGMDFKVSCEVTLRLGHITDPVQSIKDTFGPTPSASSVTNYNISQISFSAGELIGYTTGTALAGNWDFGVYNSSTPNRYASDPALNSSWVNTTAVCPYNYFSSSLKSSYTSKYNTVLGDSTLDGESFCQ</sequence>
<reference evidence="4" key="1">
    <citation type="submission" date="2017-09" db="EMBL/GenBank/DDBJ databases">
        <title>Depth-based differentiation of microbial function through sediment-hosted aquifers and enrichment of novel symbionts in the deep terrestrial subsurface.</title>
        <authorList>
            <person name="Probst A.J."/>
            <person name="Ladd B."/>
            <person name="Jarett J.K."/>
            <person name="Geller-Mcgrath D.E."/>
            <person name="Sieber C.M.K."/>
            <person name="Emerson J.B."/>
            <person name="Anantharaman K."/>
            <person name="Thomas B.C."/>
            <person name="Malmstrom R."/>
            <person name="Stieglmeier M."/>
            <person name="Klingl A."/>
            <person name="Woyke T."/>
            <person name="Ryan C.M."/>
            <person name="Banfield J.F."/>
        </authorList>
    </citation>
    <scope>NUCLEOTIDE SEQUENCE [LARGE SCALE GENOMIC DNA]</scope>
</reference>
<name>A0A2H0W6Z1_9BACT</name>
<evidence type="ECO:0000313" key="4">
    <source>
        <dbReference type="Proteomes" id="UP000231382"/>
    </source>
</evidence>
<dbReference type="InterPro" id="IPR011990">
    <property type="entry name" value="TPR-like_helical_dom_sf"/>
</dbReference>
<accession>A0A2H0W6Z1</accession>
<protein>
    <submittedName>
        <fullName evidence="3">Uncharacterized protein</fullName>
    </submittedName>
</protein>